<evidence type="ECO:0000256" key="4">
    <source>
        <dbReference type="SAM" id="SignalP"/>
    </source>
</evidence>
<accession>V5H7M9</accession>
<dbReference type="CDD" id="cd23501">
    <property type="entry name" value="TSLPI_Salp14_NTD"/>
    <property type="match status" value="1"/>
</dbReference>
<feature type="compositionally biased region" description="Basic and acidic residues" evidence="3">
    <location>
        <begin position="125"/>
        <end position="135"/>
    </location>
</feature>
<comment type="subcellular location">
    <subcellularLocation>
        <location evidence="1">Secreted</location>
    </subcellularLocation>
</comment>
<dbReference type="AlphaFoldDB" id="V5H7M9"/>
<organism evidence="5">
    <name type="scientific">Ixodes ricinus</name>
    <name type="common">Common tick</name>
    <name type="synonym">Acarus ricinus</name>
    <dbReference type="NCBI Taxonomy" id="34613"/>
    <lineage>
        <taxon>Eukaryota</taxon>
        <taxon>Metazoa</taxon>
        <taxon>Ecdysozoa</taxon>
        <taxon>Arthropoda</taxon>
        <taxon>Chelicerata</taxon>
        <taxon>Arachnida</taxon>
        <taxon>Acari</taxon>
        <taxon>Parasitiformes</taxon>
        <taxon>Ixodida</taxon>
        <taxon>Ixodoidea</taxon>
        <taxon>Ixodidae</taxon>
        <taxon>Ixodinae</taxon>
        <taxon>Ixodes</taxon>
    </lineage>
</organism>
<feature type="chain" id="PRO_5004734528" description="Basic tail protein" evidence="4">
    <location>
        <begin position="24"/>
        <end position="135"/>
    </location>
</feature>
<dbReference type="InterPro" id="IPR011694">
    <property type="entry name" value="Ixonnexin-like"/>
</dbReference>
<evidence type="ECO:0000256" key="2">
    <source>
        <dbReference type="ARBA" id="ARBA00022525"/>
    </source>
</evidence>
<evidence type="ECO:0000256" key="3">
    <source>
        <dbReference type="SAM" id="MobiDB-lite"/>
    </source>
</evidence>
<keyword evidence="4" id="KW-0732">Signal</keyword>
<evidence type="ECO:0008006" key="6">
    <source>
        <dbReference type="Google" id="ProtNLM"/>
    </source>
</evidence>
<feature type="signal peptide" evidence="4">
    <location>
        <begin position="1"/>
        <end position="23"/>
    </location>
</feature>
<dbReference type="GO" id="GO:0005576">
    <property type="term" value="C:extracellular region"/>
    <property type="evidence" value="ECO:0007669"/>
    <property type="project" value="UniProtKB-SubCell"/>
</dbReference>
<protein>
    <recommendedName>
        <fullName evidence="6">Basic tail protein</fullName>
    </recommendedName>
</protein>
<keyword evidence="2" id="KW-0964">Secreted</keyword>
<dbReference type="Pfam" id="PF07771">
    <property type="entry name" value="TSGP1"/>
    <property type="match status" value="1"/>
</dbReference>
<dbReference type="EMBL" id="GANP01014041">
    <property type="protein sequence ID" value="JAB70427.1"/>
    <property type="molecule type" value="mRNA"/>
</dbReference>
<proteinExistence type="evidence at transcript level"/>
<name>V5H7M9_IXORI</name>
<evidence type="ECO:0000256" key="1">
    <source>
        <dbReference type="ARBA" id="ARBA00004613"/>
    </source>
</evidence>
<feature type="region of interest" description="Disordered" evidence="3">
    <location>
        <begin position="116"/>
        <end position="135"/>
    </location>
</feature>
<evidence type="ECO:0000313" key="5">
    <source>
        <dbReference type="EMBL" id="JAB70427.1"/>
    </source>
</evidence>
<reference evidence="5" key="1">
    <citation type="journal article" date="2015" name="Sci. Rep.">
        <title>Tissue- and time-dependent transcription in Ixodes ricinus salivary glands and midguts when blood feeding on the vertebrate host.</title>
        <authorList>
            <person name="Kotsyfakis M."/>
            <person name="Schwarz A."/>
            <person name="Erhart J."/>
            <person name="Ribeiro J.M."/>
        </authorList>
    </citation>
    <scope>NUCLEOTIDE SEQUENCE</scope>
    <source>
        <tissue evidence="5">Salivary gland and midgut</tissue>
    </source>
</reference>
<sequence length="135" mass="16038">MPMSLWQSKWAAVSLAFFASAVAHNCQNGTRPASEENREGCDYYCWNAETKSWDKFFFGNGERCFYNNGDEGLCQKRRIAITNRTYYEVVDPKYDLRRFKVLTPFRRPYPYVKENVVRNRKTEKKGKPEKPEKER</sequence>